<proteinExistence type="predicted"/>
<evidence type="ECO:0000256" key="3">
    <source>
        <dbReference type="ARBA" id="ARBA00022723"/>
    </source>
</evidence>
<evidence type="ECO:0000313" key="7">
    <source>
        <dbReference type="EMBL" id="QEC65067.1"/>
    </source>
</evidence>
<evidence type="ECO:0000256" key="5">
    <source>
        <dbReference type="ARBA" id="ARBA00022833"/>
    </source>
</evidence>
<keyword evidence="5" id="KW-0862">Zinc</keyword>
<reference evidence="7 8" key="1">
    <citation type="journal article" date="2017" name="Curr. Microbiol.">
        <title>Mucilaginibacter ginsenosidivorans sp. nov., Isolated from Soil of Ginseng Field.</title>
        <authorList>
            <person name="Kim M.M."/>
            <person name="Siddiqi M.Z."/>
            <person name="Im W.T."/>
        </authorList>
    </citation>
    <scope>NUCLEOTIDE SEQUENCE [LARGE SCALE GENOMIC DNA]</scope>
    <source>
        <strain evidence="7 8">Gsoil 3017</strain>
    </source>
</reference>
<dbReference type="Pfam" id="PF07998">
    <property type="entry name" value="Peptidase_M54"/>
    <property type="match status" value="1"/>
</dbReference>
<dbReference type="Proteomes" id="UP000321479">
    <property type="component" value="Chromosome"/>
</dbReference>
<keyword evidence="8" id="KW-1185">Reference proteome</keyword>
<organism evidence="7 8">
    <name type="scientific">Mucilaginibacter ginsenosidivorans</name>
    <dbReference type="NCBI Taxonomy" id="398053"/>
    <lineage>
        <taxon>Bacteria</taxon>
        <taxon>Pseudomonadati</taxon>
        <taxon>Bacteroidota</taxon>
        <taxon>Sphingobacteriia</taxon>
        <taxon>Sphingobacteriales</taxon>
        <taxon>Sphingobacteriaceae</taxon>
        <taxon>Mucilaginibacter</taxon>
    </lineage>
</organism>
<evidence type="ECO:0000256" key="1">
    <source>
        <dbReference type="ARBA" id="ARBA00001947"/>
    </source>
</evidence>
<dbReference type="RefSeq" id="WP_147033900.1">
    <property type="nucleotide sequence ID" value="NZ_CP042436.1"/>
</dbReference>
<protein>
    <recommendedName>
        <fullName evidence="9">Zn-dependent protease</fullName>
    </recommendedName>
</protein>
<dbReference type="OrthoDB" id="9784246at2"/>
<sequence>MNYLSRPGVADTVVIGLTDKDISTRKGSINDWGIMGLGFQPGNACVISTFRLSKERRMDQFYKLALHELGHTQGLPHCNKRTCLMRDAEGGNHLDEETGFCESCRSFLKSKGWLLK</sequence>
<dbReference type="EMBL" id="CP042436">
    <property type="protein sequence ID" value="QEC65067.1"/>
    <property type="molecule type" value="Genomic_DNA"/>
</dbReference>
<comment type="cofactor">
    <cofactor evidence="1">
        <name>Zn(2+)</name>
        <dbReference type="ChEBI" id="CHEBI:29105"/>
    </cofactor>
</comment>
<dbReference type="SUPFAM" id="SSF55486">
    <property type="entry name" value="Metalloproteases ('zincins'), catalytic domain"/>
    <property type="match status" value="1"/>
</dbReference>
<keyword evidence="2" id="KW-0645">Protease</keyword>
<keyword evidence="4" id="KW-0378">Hydrolase</keyword>
<evidence type="ECO:0000313" key="8">
    <source>
        <dbReference type="Proteomes" id="UP000321479"/>
    </source>
</evidence>
<evidence type="ECO:0000256" key="6">
    <source>
        <dbReference type="ARBA" id="ARBA00023049"/>
    </source>
</evidence>
<evidence type="ECO:0008006" key="9">
    <source>
        <dbReference type="Google" id="ProtNLM"/>
    </source>
</evidence>
<accession>A0A5B8V0N2</accession>
<evidence type="ECO:0000256" key="4">
    <source>
        <dbReference type="ARBA" id="ARBA00022801"/>
    </source>
</evidence>
<keyword evidence="6" id="KW-0482">Metalloprotease</keyword>
<dbReference type="InterPro" id="IPR024079">
    <property type="entry name" value="MetalloPept_cat_dom_sf"/>
</dbReference>
<dbReference type="InterPro" id="IPR012962">
    <property type="entry name" value="Pept_M54_archaemetzincn"/>
</dbReference>
<evidence type="ECO:0000256" key="2">
    <source>
        <dbReference type="ARBA" id="ARBA00022670"/>
    </source>
</evidence>
<dbReference type="AlphaFoldDB" id="A0A5B8V0N2"/>
<dbReference type="KEGG" id="mgin:FRZ54_21665"/>
<dbReference type="GO" id="GO:0006508">
    <property type="term" value="P:proteolysis"/>
    <property type="evidence" value="ECO:0007669"/>
    <property type="project" value="UniProtKB-KW"/>
</dbReference>
<dbReference type="GO" id="GO:0008237">
    <property type="term" value="F:metallopeptidase activity"/>
    <property type="evidence" value="ECO:0007669"/>
    <property type="project" value="UniProtKB-KW"/>
</dbReference>
<gene>
    <name evidence="7" type="ORF">FRZ54_21665</name>
</gene>
<name>A0A5B8V0N2_9SPHI</name>
<dbReference type="Gene3D" id="3.40.390.10">
    <property type="entry name" value="Collagenase (Catalytic Domain)"/>
    <property type="match status" value="1"/>
</dbReference>
<dbReference type="GO" id="GO:0046872">
    <property type="term" value="F:metal ion binding"/>
    <property type="evidence" value="ECO:0007669"/>
    <property type="project" value="UniProtKB-KW"/>
</dbReference>
<keyword evidence="3" id="KW-0479">Metal-binding</keyword>